<comment type="caution">
    <text evidence="2">The sequence shown here is derived from an EMBL/GenBank/DDBJ whole genome shotgun (WGS) entry which is preliminary data.</text>
</comment>
<feature type="region of interest" description="Disordered" evidence="1">
    <location>
        <begin position="439"/>
        <end position="472"/>
    </location>
</feature>
<dbReference type="Proteomes" id="UP001374579">
    <property type="component" value="Unassembled WGS sequence"/>
</dbReference>
<reference evidence="2 3" key="1">
    <citation type="submission" date="2024-02" db="EMBL/GenBank/DDBJ databases">
        <title>Chromosome-scale genome assembly of the rough periwinkle Littorina saxatilis.</title>
        <authorList>
            <person name="De Jode A."/>
            <person name="Faria R."/>
            <person name="Formenti G."/>
            <person name="Sims Y."/>
            <person name="Smith T.P."/>
            <person name="Tracey A."/>
            <person name="Wood J.M.D."/>
            <person name="Zagrodzka Z.B."/>
            <person name="Johannesson K."/>
            <person name="Butlin R.K."/>
            <person name="Leder E.H."/>
        </authorList>
    </citation>
    <scope>NUCLEOTIDE SEQUENCE [LARGE SCALE GENOMIC DNA]</scope>
    <source>
        <strain evidence="2">Snail1</strain>
        <tissue evidence="2">Muscle</tissue>
    </source>
</reference>
<feature type="compositionally biased region" description="Low complexity" evidence="1">
    <location>
        <begin position="1"/>
        <end position="17"/>
    </location>
</feature>
<evidence type="ECO:0000313" key="2">
    <source>
        <dbReference type="EMBL" id="KAK7115530.1"/>
    </source>
</evidence>
<feature type="region of interest" description="Disordered" evidence="1">
    <location>
        <begin position="211"/>
        <end position="279"/>
    </location>
</feature>
<keyword evidence="3" id="KW-1185">Reference proteome</keyword>
<dbReference type="AlphaFoldDB" id="A0AAN9C1V7"/>
<accession>A0AAN9C1V7</accession>
<feature type="region of interest" description="Disordered" evidence="1">
    <location>
        <begin position="139"/>
        <end position="158"/>
    </location>
</feature>
<feature type="compositionally biased region" description="Polar residues" evidence="1">
    <location>
        <begin position="224"/>
        <end position="237"/>
    </location>
</feature>
<dbReference type="EMBL" id="JBAMIC010000001">
    <property type="protein sequence ID" value="KAK7115530.1"/>
    <property type="molecule type" value="Genomic_DNA"/>
</dbReference>
<feature type="region of interest" description="Disordered" evidence="1">
    <location>
        <begin position="1"/>
        <end position="26"/>
    </location>
</feature>
<feature type="compositionally biased region" description="Polar residues" evidence="1">
    <location>
        <begin position="458"/>
        <end position="468"/>
    </location>
</feature>
<protein>
    <submittedName>
        <fullName evidence="2">Uncharacterized protein</fullName>
    </submittedName>
</protein>
<evidence type="ECO:0000313" key="3">
    <source>
        <dbReference type="Proteomes" id="UP001374579"/>
    </source>
</evidence>
<proteinExistence type="predicted"/>
<organism evidence="2 3">
    <name type="scientific">Littorina saxatilis</name>
    <dbReference type="NCBI Taxonomy" id="31220"/>
    <lineage>
        <taxon>Eukaryota</taxon>
        <taxon>Metazoa</taxon>
        <taxon>Spiralia</taxon>
        <taxon>Lophotrochozoa</taxon>
        <taxon>Mollusca</taxon>
        <taxon>Gastropoda</taxon>
        <taxon>Caenogastropoda</taxon>
        <taxon>Littorinimorpha</taxon>
        <taxon>Littorinoidea</taxon>
        <taxon>Littorinidae</taxon>
        <taxon>Littorina</taxon>
    </lineage>
</organism>
<feature type="compositionally biased region" description="Basic and acidic residues" evidence="1">
    <location>
        <begin position="440"/>
        <end position="457"/>
    </location>
</feature>
<gene>
    <name evidence="2" type="ORF">V1264_001378</name>
</gene>
<feature type="compositionally biased region" description="Polar residues" evidence="1">
    <location>
        <begin position="256"/>
        <end position="279"/>
    </location>
</feature>
<evidence type="ECO:0000256" key="1">
    <source>
        <dbReference type="SAM" id="MobiDB-lite"/>
    </source>
</evidence>
<name>A0AAN9C1V7_9CAEN</name>
<sequence length="548" mass="61828">MATTTRGIATTTTTTTTSSPLRRHPVWSHNTSYTGAAGVHSEVSKQSQAFQVTSQKQLTTSLSTTHTIHQKELRSLNQHRKSLEMSMLSYTKRMRKISADRGLRTGFQFSPTLSDQPASSGELTTSALERWLTFSKTGQADSSCSHATTKDTRDSTDTVMEDIEADAEKKERKPSDDRLFKVVRKLPKEPTQNIEQRPASFHTLDSIVAISKNSETSDRREQSRNISSGHSNTTGKSPQRKRRPGTAEKPDPTALGLNQRTESQDSNTDTRQGTSPTEDFNTFLAITPFPERLVSGSSNQHRLNGLVTSVTDDEESYYAAHSSRKRVPKTRENYWSFRTAHHRRSLLLANTSKNQPHPEPCPSPRLVAPRPIRKQKLPPLPAKKTFYHTFRYSDAVDNVLRSFDDRYSDRITHTAIRRVAESLPTLDIEELRLQRKKTRGDRAQSLKAVPERRRFSQDTHGSIDTQGDTADEQKDIGGFISRERSMSAPVVFLQEDDESSIDDGEDTEFALKPVLKKVDDTYVNGVLVRKNVQFHLPSTNEQTEMRTL</sequence>